<proteinExistence type="predicted"/>
<accession>A0A2R6PVJ3</accession>
<dbReference type="EMBL" id="MLYV02000438">
    <property type="protein sequence ID" value="PSR97379.1"/>
    <property type="molecule type" value="Genomic_DNA"/>
</dbReference>
<dbReference type="Proteomes" id="UP000186601">
    <property type="component" value="Unassembled WGS sequence"/>
</dbReference>
<name>A0A2R6PVJ3_9APHY</name>
<evidence type="ECO:0000313" key="1">
    <source>
        <dbReference type="EMBL" id="PSR97379.1"/>
    </source>
</evidence>
<evidence type="ECO:0000313" key="2">
    <source>
        <dbReference type="Proteomes" id="UP000186601"/>
    </source>
</evidence>
<comment type="caution">
    <text evidence="1">The sequence shown here is derived from an EMBL/GenBank/DDBJ whole genome shotgun (WGS) entry which is preliminary data.</text>
</comment>
<protein>
    <submittedName>
        <fullName evidence="1">Uncharacterized protein</fullName>
    </submittedName>
</protein>
<organism evidence="1 2">
    <name type="scientific">Hermanssonia centrifuga</name>
    <dbReference type="NCBI Taxonomy" id="98765"/>
    <lineage>
        <taxon>Eukaryota</taxon>
        <taxon>Fungi</taxon>
        <taxon>Dikarya</taxon>
        <taxon>Basidiomycota</taxon>
        <taxon>Agaricomycotina</taxon>
        <taxon>Agaricomycetes</taxon>
        <taxon>Polyporales</taxon>
        <taxon>Meruliaceae</taxon>
        <taxon>Hermanssonia</taxon>
    </lineage>
</organism>
<dbReference type="AlphaFoldDB" id="A0A2R6PVJ3"/>
<reference evidence="1 2" key="1">
    <citation type="submission" date="2018-02" db="EMBL/GenBank/DDBJ databases">
        <title>Genome sequence of the basidiomycete white-rot fungus Phlebia centrifuga.</title>
        <authorList>
            <person name="Granchi Z."/>
            <person name="Peng M."/>
            <person name="de Vries R.P."/>
            <person name="Hilden K."/>
            <person name="Makela M.R."/>
            <person name="Grigoriev I."/>
            <person name="Riley R."/>
        </authorList>
    </citation>
    <scope>NUCLEOTIDE SEQUENCE [LARGE SCALE GENOMIC DNA]</scope>
    <source>
        <strain evidence="1 2">FBCC195</strain>
    </source>
</reference>
<keyword evidence="2" id="KW-1185">Reference proteome</keyword>
<gene>
    <name evidence="1" type="ORF">PHLCEN_2v4324</name>
</gene>
<sequence length="685" mass="77449">MPSQVAKWEKWVSDAIIILLSFHDVPRPLSEVARKALRSCMDCSAEETLTIIASCHWPKDIPESLSHIFEILSDSFKLLDGEAVEHCISAVVQNHPGFCDDDSDHVRYHDLADILRIHSKQFPNNIIAPLILRHVVKHDSEQHQSPSGMLSTDIATVVRAVGDSDDFLEACLRNLSHNKLKDPSIIIKFTMQIIRNRAPEHMSSDSPSDIPKLDTISSAAWKAISDNIALVLIRKMEERKEESIAWEEWMKDAISIIIGFCDFPLPSRAEHALQLCMAIEPIVTSETIGMRNKLADVRQGLSHIFGRLQPSLTRLKPEFILRSIFTVLQTTSGLCNDNCKHGFPNLQELLRSHAQILPDVLPRVLMEQICRAYPWRGDPNHDTMSFYVQLISAAGVTDPDDKFLRVVVPDVLEQCKDKPTESMRLLLTLIQSCQKRNIPLSGLKHIINLRNVSIHVWEAIMNGAADILSGVTREGNDKQEQWAKDALIVLFSISYHRVPTKANSVLRRCIRSLNDWEFILEAMLSLKAIPMHLVCRRYLNVFERIRRVSSLRPRFNDVAQYCITFIKRDVCKPGCKHGSQLGDILSAHLLHTSCHRVVHLLVVSAKLDDISLSEIGHASILAEVLYAICSVISAPDWFASDWDRDLLAFSRSIFMATYFECAIAGVPILHYIYINLNLNGKTNVL</sequence>